<dbReference type="Proteomes" id="UP000613840">
    <property type="component" value="Unassembled WGS sequence"/>
</dbReference>
<evidence type="ECO:0000313" key="3">
    <source>
        <dbReference type="Proteomes" id="UP000613840"/>
    </source>
</evidence>
<dbReference type="Pfam" id="PF13302">
    <property type="entry name" value="Acetyltransf_3"/>
    <property type="match status" value="1"/>
</dbReference>
<dbReference type="SUPFAM" id="SSF55729">
    <property type="entry name" value="Acyl-CoA N-acyltransferases (Nat)"/>
    <property type="match status" value="1"/>
</dbReference>
<dbReference type="GO" id="GO:0016747">
    <property type="term" value="F:acyltransferase activity, transferring groups other than amino-acyl groups"/>
    <property type="evidence" value="ECO:0007669"/>
    <property type="project" value="InterPro"/>
</dbReference>
<dbReference type="InterPro" id="IPR000182">
    <property type="entry name" value="GNAT_dom"/>
</dbReference>
<gene>
    <name evidence="2" type="ORF">GCM10011575_47630</name>
</gene>
<dbReference type="PANTHER" id="PTHR43792:SF1">
    <property type="entry name" value="N-ACETYLTRANSFERASE DOMAIN-CONTAINING PROTEIN"/>
    <property type="match status" value="1"/>
</dbReference>
<dbReference type="Gene3D" id="3.40.630.30">
    <property type="match status" value="1"/>
</dbReference>
<organism evidence="2 3">
    <name type="scientific">Microlunatus endophyticus</name>
    <dbReference type="NCBI Taxonomy" id="1716077"/>
    <lineage>
        <taxon>Bacteria</taxon>
        <taxon>Bacillati</taxon>
        <taxon>Actinomycetota</taxon>
        <taxon>Actinomycetes</taxon>
        <taxon>Propionibacteriales</taxon>
        <taxon>Propionibacteriaceae</taxon>
        <taxon>Microlunatus</taxon>
    </lineage>
</organism>
<evidence type="ECO:0000259" key="1">
    <source>
        <dbReference type="PROSITE" id="PS51186"/>
    </source>
</evidence>
<name>A0A917SJQ7_9ACTN</name>
<keyword evidence="3" id="KW-1185">Reference proteome</keyword>
<dbReference type="InterPro" id="IPR051531">
    <property type="entry name" value="N-acetyltransferase"/>
</dbReference>
<dbReference type="RefSeq" id="WP_188898588.1">
    <property type="nucleotide sequence ID" value="NZ_BMMZ01000022.1"/>
</dbReference>
<accession>A0A917SJQ7</accession>
<dbReference type="InterPro" id="IPR016181">
    <property type="entry name" value="Acyl_CoA_acyltransferase"/>
</dbReference>
<dbReference type="AlphaFoldDB" id="A0A917SJQ7"/>
<proteinExistence type="predicted"/>
<protein>
    <recommendedName>
        <fullName evidence="1">N-acetyltransferase domain-containing protein</fullName>
    </recommendedName>
</protein>
<dbReference type="CDD" id="cd04301">
    <property type="entry name" value="NAT_SF"/>
    <property type="match status" value="1"/>
</dbReference>
<reference evidence="2" key="2">
    <citation type="submission" date="2020-09" db="EMBL/GenBank/DDBJ databases">
        <authorList>
            <person name="Sun Q."/>
            <person name="Zhou Y."/>
        </authorList>
    </citation>
    <scope>NUCLEOTIDE SEQUENCE</scope>
    <source>
        <strain evidence="2">CGMCC 4.7306</strain>
    </source>
</reference>
<comment type="caution">
    <text evidence="2">The sequence shown here is derived from an EMBL/GenBank/DDBJ whole genome shotgun (WGS) entry which is preliminary data.</text>
</comment>
<evidence type="ECO:0000313" key="2">
    <source>
        <dbReference type="EMBL" id="GGL83844.1"/>
    </source>
</evidence>
<dbReference type="PANTHER" id="PTHR43792">
    <property type="entry name" value="GNAT FAMILY, PUTATIVE (AFU_ORTHOLOGUE AFUA_3G00765)-RELATED-RELATED"/>
    <property type="match status" value="1"/>
</dbReference>
<dbReference type="EMBL" id="BMMZ01000022">
    <property type="protein sequence ID" value="GGL83844.1"/>
    <property type="molecule type" value="Genomic_DNA"/>
</dbReference>
<reference evidence="2" key="1">
    <citation type="journal article" date="2014" name="Int. J. Syst. Evol. Microbiol.">
        <title>Complete genome sequence of Corynebacterium casei LMG S-19264T (=DSM 44701T), isolated from a smear-ripened cheese.</title>
        <authorList>
            <consortium name="US DOE Joint Genome Institute (JGI-PGF)"/>
            <person name="Walter F."/>
            <person name="Albersmeier A."/>
            <person name="Kalinowski J."/>
            <person name="Ruckert C."/>
        </authorList>
    </citation>
    <scope>NUCLEOTIDE SEQUENCE</scope>
    <source>
        <strain evidence="2">CGMCC 4.7306</strain>
    </source>
</reference>
<sequence>MLPFETSRLMLRDPRITDLQPLTEMWTDAAVAQFMDDYGPRDPAGVQQWLTQIVRALEDCPESNPSSVQLTLARKDDAAIVGWLGLGASSRGVADWDFGYAVHPAHRGNGYAAEALAGAVDRCRRWFGIETFWGECHRANDASARVMTGRVSRRSRRVMAGTGGSCWDRPQLWLLRRSLLVRSPSRRAARCTILNRPDERVVRRVA</sequence>
<dbReference type="PROSITE" id="PS51186">
    <property type="entry name" value="GNAT"/>
    <property type="match status" value="1"/>
</dbReference>
<feature type="domain" description="N-acetyltransferase" evidence="1">
    <location>
        <begin position="17"/>
        <end position="182"/>
    </location>
</feature>